<keyword evidence="2" id="KW-1185">Reference proteome</keyword>
<dbReference type="EMBL" id="CP032624">
    <property type="protein sequence ID" value="AYG03753.1"/>
    <property type="molecule type" value="Genomic_DNA"/>
</dbReference>
<dbReference type="Proteomes" id="UP000275069">
    <property type="component" value="Chromosome"/>
</dbReference>
<name>A0A387BIW0_9MICO</name>
<proteinExistence type="predicted"/>
<gene>
    <name evidence="1" type="ORF">D7I44_09540</name>
</gene>
<accession>A0A387BIW0</accession>
<evidence type="ECO:0000313" key="2">
    <source>
        <dbReference type="Proteomes" id="UP000275069"/>
    </source>
</evidence>
<evidence type="ECO:0000313" key="1">
    <source>
        <dbReference type="EMBL" id="AYG03753.1"/>
    </source>
</evidence>
<protein>
    <submittedName>
        <fullName evidence="1">Uncharacterized protein</fullName>
    </submittedName>
</protein>
<reference evidence="1 2" key="1">
    <citation type="submission" date="2018-09" db="EMBL/GenBank/DDBJ databases">
        <title>Genome sequencing of strain 2DFW10M-5.</title>
        <authorList>
            <person name="Heo J."/>
            <person name="Kim S.-J."/>
            <person name="Kwon S.-W."/>
        </authorList>
    </citation>
    <scope>NUCLEOTIDE SEQUENCE [LARGE SCALE GENOMIC DNA]</scope>
    <source>
        <strain evidence="1 2">2DFW10M-5</strain>
    </source>
</reference>
<sequence length="195" mass="20378">MGSEANSASDLIEKENPMIATIATHIAAAAVAAAIGGASLTGAGAAGAHAAGAGDIHTTVVDKGWFSVQETITNNTDVDWTFNPQNTSEGTENHWQQRPQQVLKAHTSEVVSDYTDDGVLGESLQVAYTMPNGDYVVSLYQASMSELPEFDPTFTGVFTANPINTYPPQDKAFTVSDNPGSGYRTDASFAVSAAS</sequence>
<dbReference type="AlphaFoldDB" id="A0A387BIW0"/>
<dbReference type="KEGG" id="gry:D7I44_09540"/>
<organism evidence="1 2">
    <name type="scientific">Gryllotalpicola protaetiae</name>
    <dbReference type="NCBI Taxonomy" id="2419771"/>
    <lineage>
        <taxon>Bacteria</taxon>
        <taxon>Bacillati</taxon>
        <taxon>Actinomycetota</taxon>
        <taxon>Actinomycetes</taxon>
        <taxon>Micrococcales</taxon>
        <taxon>Microbacteriaceae</taxon>
        <taxon>Gryllotalpicola</taxon>
    </lineage>
</organism>